<gene>
    <name evidence="5" type="ORF">F8E02_07730</name>
</gene>
<name>A0ABU3X1G5_9EURY</name>
<evidence type="ECO:0000259" key="4">
    <source>
        <dbReference type="PROSITE" id="PS01031"/>
    </source>
</evidence>
<dbReference type="SUPFAM" id="SSF49764">
    <property type="entry name" value="HSP20-like chaperones"/>
    <property type="match status" value="1"/>
</dbReference>
<dbReference type="PROSITE" id="PS01031">
    <property type="entry name" value="SHSP"/>
    <property type="match status" value="1"/>
</dbReference>
<dbReference type="CDD" id="cd06464">
    <property type="entry name" value="ACD_sHsps-like"/>
    <property type="match status" value="1"/>
</dbReference>
<feature type="region of interest" description="Disordered" evidence="3">
    <location>
        <begin position="1"/>
        <end position="20"/>
    </location>
</feature>
<dbReference type="InterPro" id="IPR031107">
    <property type="entry name" value="Small_HSP"/>
</dbReference>
<feature type="domain" description="SHSP" evidence="4">
    <location>
        <begin position="76"/>
        <end position="189"/>
    </location>
</feature>
<dbReference type="Gene3D" id="2.60.40.790">
    <property type="match status" value="1"/>
</dbReference>
<sequence>MAEGEGRSGRPVVRMGSPGNNLYEREHVGCTTTGGVLDMTENELSCPFQRIFGPGMRGMHRRLHEQIAVPGQRIMPVIRGAGIPVDLRDLEDEIVLFADLPGVESGDVATRLTGPGTLRITVRRLLAPEEEQGGYALRERQSGEMTRVVSLPADVTEEGATATLGNGVLAVRLRKVPGKQGIEIPVREEGK</sequence>
<dbReference type="Proteomes" id="UP001281203">
    <property type="component" value="Unassembled WGS sequence"/>
</dbReference>
<accession>A0ABU3X1G5</accession>
<evidence type="ECO:0000313" key="5">
    <source>
        <dbReference type="EMBL" id="MDV2481900.1"/>
    </source>
</evidence>
<protein>
    <submittedName>
        <fullName evidence="5">Hsp20/alpha crystallin family protein</fullName>
    </submittedName>
</protein>
<evidence type="ECO:0000256" key="1">
    <source>
        <dbReference type="PROSITE-ProRule" id="PRU00285"/>
    </source>
</evidence>
<evidence type="ECO:0000313" key="6">
    <source>
        <dbReference type="Proteomes" id="UP001281203"/>
    </source>
</evidence>
<dbReference type="InterPro" id="IPR002068">
    <property type="entry name" value="A-crystallin/Hsp20_dom"/>
</dbReference>
<reference evidence="5 6" key="1">
    <citation type="submission" date="2019-10" db="EMBL/GenBank/DDBJ databases">
        <title>Isolation and characterization of Methanoculleus sp. Wushi-C6 from a hot spring well.</title>
        <authorList>
            <person name="Chen S.-C."/>
            <person name="Lan Z.-H."/>
            <person name="You Y.-T."/>
            <person name="Lai M.-C."/>
        </authorList>
    </citation>
    <scope>NUCLEOTIDE SEQUENCE [LARGE SCALE GENOMIC DNA]</scope>
    <source>
        <strain evidence="5 6">Wushi-C6</strain>
    </source>
</reference>
<comment type="caution">
    <text evidence="5">The sequence shown here is derived from an EMBL/GenBank/DDBJ whole genome shotgun (WGS) entry which is preliminary data.</text>
</comment>
<dbReference type="Pfam" id="PF00011">
    <property type="entry name" value="HSP20"/>
    <property type="match status" value="1"/>
</dbReference>
<organism evidence="5 6">
    <name type="scientific">Methanoculleus caldifontis</name>
    <dbReference type="NCBI Taxonomy" id="2651577"/>
    <lineage>
        <taxon>Archaea</taxon>
        <taxon>Methanobacteriati</taxon>
        <taxon>Methanobacteriota</taxon>
        <taxon>Stenosarchaea group</taxon>
        <taxon>Methanomicrobia</taxon>
        <taxon>Methanomicrobiales</taxon>
        <taxon>Methanomicrobiaceae</taxon>
        <taxon>Methanoculleus</taxon>
    </lineage>
</organism>
<proteinExistence type="inferred from homology"/>
<evidence type="ECO:0000256" key="2">
    <source>
        <dbReference type="RuleBase" id="RU003616"/>
    </source>
</evidence>
<dbReference type="InterPro" id="IPR008978">
    <property type="entry name" value="HSP20-like_chaperone"/>
</dbReference>
<dbReference type="EMBL" id="WBKO01000001">
    <property type="protein sequence ID" value="MDV2481900.1"/>
    <property type="molecule type" value="Genomic_DNA"/>
</dbReference>
<comment type="similarity">
    <text evidence="1 2">Belongs to the small heat shock protein (HSP20) family.</text>
</comment>
<keyword evidence="6" id="KW-1185">Reference proteome</keyword>
<dbReference type="PANTHER" id="PTHR11527">
    <property type="entry name" value="HEAT-SHOCK PROTEIN 20 FAMILY MEMBER"/>
    <property type="match status" value="1"/>
</dbReference>
<evidence type="ECO:0000256" key="3">
    <source>
        <dbReference type="SAM" id="MobiDB-lite"/>
    </source>
</evidence>